<keyword evidence="2 7" id="KW-0378">Hydrolase</keyword>
<proteinExistence type="inferred from homology"/>
<accession>A0AAU9ALC5</accession>
<evidence type="ECO:0000259" key="8">
    <source>
        <dbReference type="Pfam" id="PF00150"/>
    </source>
</evidence>
<dbReference type="Pfam" id="PF00150">
    <property type="entry name" value="Cellulase"/>
    <property type="match status" value="1"/>
</dbReference>
<feature type="domain" description="Glycoside hydrolase family 5" evidence="8">
    <location>
        <begin position="110"/>
        <end position="367"/>
    </location>
</feature>
<keyword evidence="4" id="KW-0119">Carbohydrate metabolism</keyword>
<evidence type="ECO:0000256" key="7">
    <source>
        <dbReference type="RuleBase" id="RU361153"/>
    </source>
</evidence>
<reference evidence="9 10" key="1">
    <citation type="journal article" date="2017" name="DNA Res.">
        <title>Complete genome sequence and expression profile of the commercial lytic enzyme producer Lysobacter enzymogenes M497-1.</title>
        <authorList>
            <person name="Takami H."/>
            <person name="Toyoda A."/>
            <person name="Uchiyama I."/>
            <person name="Itoh T."/>
            <person name="Takaki Y."/>
            <person name="Arai W."/>
            <person name="Nishi S."/>
            <person name="Kawai M."/>
            <person name="Shinya K."/>
            <person name="Ikeda H."/>
        </authorList>
    </citation>
    <scope>NUCLEOTIDE SEQUENCE [LARGE SCALE GENOMIC DNA]</scope>
    <source>
        <strain evidence="9 10">M497-1</strain>
    </source>
</reference>
<keyword evidence="5 7" id="KW-0326">Glycosidase</keyword>
<keyword evidence="6" id="KW-0624">Polysaccharide degradation</keyword>
<dbReference type="Proteomes" id="UP000218824">
    <property type="component" value="Chromosome"/>
</dbReference>
<dbReference type="GO" id="GO:0030245">
    <property type="term" value="P:cellulose catabolic process"/>
    <property type="evidence" value="ECO:0007669"/>
    <property type="project" value="UniProtKB-KW"/>
</dbReference>
<gene>
    <name evidence="9" type="ORF">LEN_1451</name>
</gene>
<dbReference type="Gene3D" id="3.20.20.80">
    <property type="entry name" value="Glycosidases"/>
    <property type="match status" value="1"/>
</dbReference>
<name>A0AAU9ALC5_LYSEN</name>
<dbReference type="AlphaFoldDB" id="A0AAU9ALC5"/>
<dbReference type="GO" id="GO:0008422">
    <property type="term" value="F:beta-glucosidase activity"/>
    <property type="evidence" value="ECO:0007669"/>
    <property type="project" value="TreeGrafter"/>
</dbReference>
<dbReference type="InterPro" id="IPR001547">
    <property type="entry name" value="Glyco_hydro_5"/>
</dbReference>
<dbReference type="PANTHER" id="PTHR31297">
    <property type="entry name" value="GLUCAN ENDO-1,6-BETA-GLUCOSIDASE B"/>
    <property type="match status" value="1"/>
</dbReference>
<keyword evidence="3" id="KW-0136">Cellulose degradation</keyword>
<evidence type="ECO:0000256" key="3">
    <source>
        <dbReference type="ARBA" id="ARBA00023001"/>
    </source>
</evidence>
<dbReference type="InterPro" id="IPR050386">
    <property type="entry name" value="Glycosyl_hydrolase_5"/>
</dbReference>
<evidence type="ECO:0000256" key="4">
    <source>
        <dbReference type="ARBA" id="ARBA00023277"/>
    </source>
</evidence>
<dbReference type="GO" id="GO:0005576">
    <property type="term" value="C:extracellular region"/>
    <property type="evidence" value="ECO:0007669"/>
    <property type="project" value="TreeGrafter"/>
</dbReference>
<dbReference type="KEGG" id="lem:LEN_1451"/>
<protein>
    <submittedName>
        <fullName evidence="9">Cellulase</fullName>
    </submittedName>
</protein>
<dbReference type="InterPro" id="IPR017853">
    <property type="entry name" value="GH"/>
</dbReference>
<evidence type="ECO:0000256" key="2">
    <source>
        <dbReference type="ARBA" id="ARBA00022801"/>
    </source>
</evidence>
<dbReference type="RefSeq" id="WP_096377194.1">
    <property type="nucleotide sequence ID" value="NZ_AP014940.1"/>
</dbReference>
<dbReference type="Gene3D" id="2.60.120.260">
    <property type="entry name" value="Galactose-binding domain-like"/>
    <property type="match status" value="1"/>
</dbReference>
<dbReference type="EMBL" id="AP014940">
    <property type="protein sequence ID" value="BAV96938.1"/>
    <property type="molecule type" value="Genomic_DNA"/>
</dbReference>
<dbReference type="SUPFAM" id="SSF51445">
    <property type="entry name" value="(Trans)glycosidases"/>
    <property type="match status" value="1"/>
</dbReference>
<dbReference type="PANTHER" id="PTHR31297:SF41">
    <property type="entry name" value="ENDOGLUCANASE, PUTATIVE (AFU_ORTHOLOGUE AFUA_5G01830)-RELATED"/>
    <property type="match status" value="1"/>
</dbReference>
<comment type="similarity">
    <text evidence="1 7">Belongs to the glycosyl hydrolase 5 (cellulase A) family.</text>
</comment>
<dbReference type="GO" id="GO:0009986">
    <property type="term" value="C:cell surface"/>
    <property type="evidence" value="ECO:0007669"/>
    <property type="project" value="TreeGrafter"/>
</dbReference>
<evidence type="ECO:0000256" key="5">
    <source>
        <dbReference type="ARBA" id="ARBA00023295"/>
    </source>
</evidence>
<evidence type="ECO:0000313" key="10">
    <source>
        <dbReference type="Proteomes" id="UP000218824"/>
    </source>
</evidence>
<evidence type="ECO:0000313" key="9">
    <source>
        <dbReference type="EMBL" id="BAV96938.1"/>
    </source>
</evidence>
<sequence length="594" mass="65848">MHDTNESAAGRLAKSRLRRGVRAAAGFAALAAALALAPLPGRAEGFLRAQGQRIVDERGRPVILRGVGLGGWMLQEGYMLGLTGPGMQHAIRARIADLIGEQDTQALYRAWLDNYVTKDDIDALAAWGFNSVRLPMHYELYTLPTAQEPVAGQQTWREDGFRRTDELIAWAKANGMYVILDLHAAPGGQGNDLNISDRDPAQPSLWDDAAHRDKTVALWRELARRYRDEPAVAGYDLINEPNWGFADAGDKHGCKETGNAPLRELLVRISAAIREVDRRHMLIVEGNCWGNNYRGVLDAGLWDDNLVLSFHKYWNGTGRDSIAEHLALRERWNLPLWLGETGENSNDWFARTVATVEGEGIGWANWPVKKLRYNNPLQVIANPGYEQVLAYWEGKGPRPQRAQAREALLTLAGRDVRFAHNRQHPDVADAWLRAPHDDRSLPFKPHRIGRDGGELAAADFDMGRNGVAYFDHSAANESGKPNADWNPSQLYRNDGVDLLRDGEGERMRVAMQPGEWLKYTIQAEAAGDFALSWRGNGAGALRVRLNGDALAPFEANQAQRAALQRGRNTLVLEAVSGAPEPATLRFEPAAAQVR</sequence>
<organism evidence="9 10">
    <name type="scientific">Lysobacter enzymogenes</name>
    <dbReference type="NCBI Taxonomy" id="69"/>
    <lineage>
        <taxon>Bacteria</taxon>
        <taxon>Pseudomonadati</taxon>
        <taxon>Pseudomonadota</taxon>
        <taxon>Gammaproteobacteria</taxon>
        <taxon>Lysobacterales</taxon>
        <taxon>Lysobacteraceae</taxon>
        <taxon>Lysobacter</taxon>
    </lineage>
</organism>
<dbReference type="GeneID" id="83063323"/>
<evidence type="ECO:0000256" key="1">
    <source>
        <dbReference type="ARBA" id="ARBA00005641"/>
    </source>
</evidence>
<evidence type="ECO:0000256" key="6">
    <source>
        <dbReference type="ARBA" id="ARBA00023326"/>
    </source>
</evidence>